<dbReference type="Proteomes" id="UP000034680">
    <property type="component" value="Unassembled WGS sequence"/>
</dbReference>
<reference evidence="2 3" key="2">
    <citation type="submission" date="2015-05" db="EMBL/GenBank/DDBJ databases">
        <authorList>
            <person name="Morales-Cruz A."/>
            <person name="Amrine K.C."/>
            <person name="Cantu D."/>
        </authorList>
    </citation>
    <scope>NUCLEOTIDE SEQUENCE [LARGE SCALE GENOMIC DNA]</scope>
    <source>
        <strain evidence="2">DA912</strain>
    </source>
</reference>
<evidence type="ECO:0000256" key="1">
    <source>
        <dbReference type="SAM" id="MobiDB-lite"/>
    </source>
</evidence>
<evidence type="ECO:0000313" key="2">
    <source>
        <dbReference type="EMBL" id="KKY32541.1"/>
    </source>
</evidence>
<reference evidence="2 3" key="1">
    <citation type="submission" date="2015-05" db="EMBL/GenBank/DDBJ databases">
        <title>Distinctive expansion of gene families associated with plant cell wall degradation and secondary metabolism in the genomes of grapevine trunk pathogens.</title>
        <authorList>
            <person name="Lawrence D.P."/>
            <person name="Travadon R."/>
            <person name="Rolshausen P.E."/>
            <person name="Baumgartner K."/>
        </authorList>
    </citation>
    <scope>NUCLEOTIDE SEQUENCE [LARGE SCALE GENOMIC DNA]</scope>
    <source>
        <strain evidence="2">DA912</strain>
    </source>
</reference>
<gene>
    <name evidence="2" type="ORF">UCDDA912_g07521</name>
</gene>
<organism evidence="2 3">
    <name type="scientific">Diaporthe ampelina</name>
    <dbReference type="NCBI Taxonomy" id="1214573"/>
    <lineage>
        <taxon>Eukaryota</taxon>
        <taxon>Fungi</taxon>
        <taxon>Dikarya</taxon>
        <taxon>Ascomycota</taxon>
        <taxon>Pezizomycotina</taxon>
        <taxon>Sordariomycetes</taxon>
        <taxon>Sordariomycetidae</taxon>
        <taxon>Diaporthales</taxon>
        <taxon>Diaporthaceae</taxon>
        <taxon>Diaporthe</taxon>
    </lineage>
</organism>
<protein>
    <submittedName>
        <fullName evidence="2">Putative c2h2 transcription</fullName>
    </submittedName>
</protein>
<feature type="compositionally biased region" description="Low complexity" evidence="1">
    <location>
        <begin position="222"/>
        <end position="232"/>
    </location>
</feature>
<accession>A0A0G2FEH8</accession>
<proteinExistence type="predicted"/>
<dbReference type="EMBL" id="LCUC01000298">
    <property type="protein sequence ID" value="KKY32541.1"/>
    <property type="molecule type" value="Genomic_DNA"/>
</dbReference>
<dbReference type="STRING" id="1214573.A0A0G2FEH8"/>
<sequence>MQAPINQPTLEKALRVLYVEKRLLKNTGDFARVLLIHGLYCQTWDVGTLLNRPLLRWYPSSQKGDAESHDLTGPAWLPQIPLYNQWRNAACDCLDVLHWIANSDIAKAGTENSTVLHLHFARIVLLAPYKAIRTVAELLVSEDDSRDGDAVERFQRECQQVRKWIADDQFKARLALVHCGIFFWHVRRYSLDAFYEPTKVFLVTLVVWAYGSLCPPQQASASLRGPSRSSGNRPREDEDWSCDLDDISSIRLDRPCDDELVQLFIKRGRSMTATIMGVGNITAANGPLRMLKEGRKLLSTLDKWPIRDRYLQLLTQLVDVCGQNAQWVQAGASLGQTRREAPS</sequence>
<feature type="region of interest" description="Disordered" evidence="1">
    <location>
        <begin position="217"/>
        <end position="239"/>
    </location>
</feature>
<keyword evidence="3" id="KW-1185">Reference proteome</keyword>
<name>A0A0G2FEH8_9PEZI</name>
<dbReference type="AlphaFoldDB" id="A0A0G2FEH8"/>
<evidence type="ECO:0000313" key="3">
    <source>
        <dbReference type="Proteomes" id="UP000034680"/>
    </source>
</evidence>
<comment type="caution">
    <text evidence="2">The sequence shown here is derived from an EMBL/GenBank/DDBJ whole genome shotgun (WGS) entry which is preliminary data.</text>
</comment>
<dbReference type="OrthoDB" id="10018191at2759"/>